<dbReference type="EMBL" id="DQZW01000022">
    <property type="protein sequence ID" value="HDL89360.1"/>
    <property type="molecule type" value="Genomic_DNA"/>
</dbReference>
<proteinExistence type="predicted"/>
<protein>
    <recommendedName>
        <fullName evidence="3">Zinc-finger domain-containing protein</fullName>
    </recommendedName>
</protein>
<name>A0A7C1AZT0_9BACT</name>
<organism evidence="2">
    <name type="scientific">Thermodesulforhabdus norvegica</name>
    <dbReference type="NCBI Taxonomy" id="39841"/>
    <lineage>
        <taxon>Bacteria</taxon>
        <taxon>Pseudomonadati</taxon>
        <taxon>Thermodesulfobacteriota</taxon>
        <taxon>Syntrophobacteria</taxon>
        <taxon>Syntrophobacterales</taxon>
        <taxon>Thermodesulforhabdaceae</taxon>
        <taxon>Thermodesulforhabdus</taxon>
    </lineage>
</organism>
<keyword evidence="1" id="KW-0812">Transmembrane</keyword>
<accession>A0A7C1AZT0</accession>
<dbReference type="Gene3D" id="1.10.10.1320">
    <property type="entry name" value="Anti-sigma factor, zinc-finger domain"/>
    <property type="match status" value="1"/>
</dbReference>
<reference evidence="2" key="1">
    <citation type="journal article" date="2020" name="mSystems">
        <title>Genome- and Community-Level Interaction Insights into Carbon Utilization and Element Cycling Functions of Hydrothermarchaeota in Hydrothermal Sediment.</title>
        <authorList>
            <person name="Zhou Z."/>
            <person name="Liu Y."/>
            <person name="Xu W."/>
            <person name="Pan J."/>
            <person name="Luo Z.H."/>
            <person name="Li M."/>
        </authorList>
    </citation>
    <scope>NUCLEOTIDE SEQUENCE [LARGE SCALE GENOMIC DNA]</scope>
    <source>
        <strain evidence="2">HyVt-19</strain>
    </source>
</reference>
<dbReference type="Proteomes" id="UP000886355">
    <property type="component" value="Unassembled WGS sequence"/>
</dbReference>
<gene>
    <name evidence="2" type="ORF">ENG14_00470</name>
</gene>
<dbReference type="AlphaFoldDB" id="A0A7C1AZT0"/>
<evidence type="ECO:0000313" key="2">
    <source>
        <dbReference type="EMBL" id="HDL89360.1"/>
    </source>
</evidence>
<evidence type="ECO:0000256" key="1">
    <source>
        <dbReference type="SAM" id="Phobius"/>
    </source>
</evidence>
<comment type="caution">
    <text evidence="2">The sequence shown here is derived from an EMBL/GenBank/DDBJ whole genome shotgun (WGS) entry which is preliminary data.</text>
</comment>
<sequence length="162" mass="18412">MRCPRCKDIYLSVLDELDAGAEEELKTHLESCDECKKEYSEVQGLVNYLRVKTLPDIIPAHGPQKAIKRDGGFFVRFFGVLKPAVAMIILALLFAVGLQLFHQPSLSPEEKEVVENMEFLKDLDVLEKLVQIIDGTPGEHSSICRKHFRMAWGDEIYSEFLS</sequence>
<evidence type="ECO:0008006" key="3">
    <source>
        <dbReference type="Google" id="ProtNLM"/>
    </source>
</evidence>
<dbReference type="InterPro" id="IPR041916">
    <property type="entry name" value="Anti_sigma_zinc_sf"/>
</dbReference>
<feature type="transmembrane region" description="Helical" evidence="1">
    <location>
        <begin position="73"/>
        <end position="101"/>
    </location>
</feature>
<keyword evidence="1" id="KW-0472">Membrane</keyword>
<keyword evidence="1" id="KW-1133">Transmembrane helix</keyword>